<dbReference type="RefSeq" id="WP_026229119.1">
    <property type="nucleotide sequence ID" value="NZ_JACHDF010000009.1"/>
</dbReference>
<dbReference type="AlphaFoldDB" id="A0A6I1PZB6"/>
<comment type="caution">
    <text evidence="1">The sequence shown here is derived from an EMBL/GenBank/DDBJ whole genome shotgun (WGS) entry which is preliminary data.</text>
</comment>
<gene>
    <name evidence="1" type="ORF">HDG40_006057</name>
</gene>
<proteinExistence type="predicted"/>
<sequence length="62" mass="7108">MKPLLRFIDFRVRMRPALRLTAICAMPETRLTARTLNFTVCFKNARKSSTHIKQKKSLGATA</sequence>
<organism evidence="1 2">
    <name type="scientific">Paraburkholderia atlantica</name>
    <dbReference type="NCBI Taxonomy" id="2654982"/>
    <lineage>
        <taxon>Bacteria</taxon>
        <taxon>Pseudomonadati</taxon>
        <taxon>Pseudomonadota</taxon>
        <taxon>Betaproteobacteria</taxon>
        <taxon>Burkholderiales</taxon>
        <taxon>Burkholderiaceae</taxon>
        <taxon>Paraburkholderia</taxon>
    </lineage>
</organism>
<protein>
    <submittedName>
        <fullName evidence="1">Uncharacterized protein</fullName>
    </submittedName>
</protein>
<dbReference type="Proteomes" id="UP000592780">
    <property type="component" value="Unassembled WGS sequence"/>
</dbReference>
<name>A0A6I1PZB6_PARAM</name>
<evidence type="ECO:0000313" key="1">
    <source>
        <dbReference type="EMBL" id="MBB5427874.1"/>
    </source>
</evidence>
<dbReference type="EMBL" id="JACHDD010000010">
    <property type="protein sequence ID" value="MBB5427874.1"/>
    <property type="molecule type" value="Genomic_DNA"/>
</dbReference>
<keyword evidence="2" id="KW-1185">Reference proteome</keyword>
<evidence type="ECO:0000313" key="2">
    <source>
        <dbReference type="Proteomes" id="UP000592780"/>
    </source>
</evidence>
<accession>A0A6I1PZB6</accession>
<reference evidence="1 2" key="1">
    <citation type="submission" date="2020-08" db="EMBL/GenBank/DDBJ databases">
        <title>Genomic Encyclopedia of Type Strains, Phase IV (KMG-V): Genome sequencing to study the core and pangenomes of soil and plant-associated prokaryotes.</title>
        <authorList>
            <person name="Whitman W."/>
        </authorList>
    </citation>
    <scope>NUCLEOTIDE SEQUENCE [LARGE SCALE GENOMIC DNA]</scope>
    <source>
        <strain evidence="1 2">JPY158</strain>
    </source>
</reference>